<evidence type="ECO:0000313" key="2">
    <source>
        <dbReference type="EMBL" id="KAK7755113.1"/>
    </source>
</evidence>
<comment type="caution">
    <text evidence="2">The sequence shown here is derived from an EMBL/GenBank/DDBJ whole genome shotgun (WGS) entry which is preliminary data.</text>
</comment>
<evidence type="ECO:0000256" key="1">
    <source>
        <dbReference type="SAM" id="MobiDB-lite"/>
    </source>
</evidence>
<feature type="compositionally biased region" description="Polar residues" evidence="1">
    <location>
        <begin position="165"/>
        <end position="179"/>
    </location>
</feature>
<evidence type="ECO:0000313" key="3">
    <source>
        <dbReference type="Proteomes" id="UP001320420"/>
    </source>
</evidence>
<proteinExistence type="predicted"/>
<feature type="region of interest" description="Disordered" evidence="1">
    <location>
        <begin position="47"/>
        <end position="80"/>
    </location>
</feature>
<gene>
    <name evidence="2" type="ORF">SLS62_002928</name>
</gene>
<name>A0AAN9UVQ8_9PEZI</name>
<feature type="region of interest" description="Disordered" evidence="1">
    <location>
        <begin position="96"/>
        <end position="126"/>
    </location>
</feature>
<protein>
    <submittedName>
        <fullName evidence="2">Uncharacterized protein</fullName>
    </submittedName>
</protein>
<feature type="compositionally biased region" description="Polar residues" evidence="1">
    <location>
        <begin position="189"/>
        <end position="199"/>
    </location>
</feature>
<sequence length="900" mass="97110">MAPSKAQPPQAKPKTASGHNAKKPTAYASGTARPVVLPAIPLPMIQRQSIKASKAPTNTNTNTGTDAKKHTPANNSSNGFPAASLDAALIDQAVSPDTAKGAQEVKGQHMQSAKPSDNEVNGSNVEKPDDVIIQSNAIPTIPATTNGANAPSGHVQAPLNGHGTNGFTSPSQRTATGFSASAAPPNAKVESNTADSTSTSAVDINAGKDVLPRRLQTSDLECKHLQIFIDAHHARSYTTQAEPVISPRRTDQPHVLNPQMHPPHQRQAIDRRPDPPAFHPSAHMPPQRMSNGGGGIMFGGLPESHTPSPAHPGAFMPPPPMPVNGENPNFAHMNGHHHGPSNGNGFPVTAPAPINTQFNTDLVGGPVSSIDAYGPPSAHGLQGGPFEVFPPGATRYGPPTPHSFHGSHASGEPNGMDSGPPPFPPNNMHYLGPSHQEYLAGRHQHPNQQHHMPGPFPPFLPSEAFARRHSNHVDRDLMDNLSYFRNQFDNGELADCVLELVSTGGHHHRVKITGHKLIFAQSRALKHYIMSARTTDSSGSHTITIESDDAYLRSDAWWMAVQRLYLHPLLNVPPMVSNAVNGIDFAGDKIDRFEFCLGYAAAGHLLEMQDVLVRGLQMSADHLNWATVEIALGFVLEGTSERHTDCSVEQDGTSVSFVDLEYGYGRETVILMEAIVNFLINAFPPNFELDASVSDPANFARIPAVPNPPAVTSPRGSFPPAIARGSNLLNDGKPVRLGSIKFGDLPAAFPEDNPAPRREPAECSPTLSRILLNLPFDELRAVLTSESSGVSGWNTAQDRYHAVTKVVNARESRRLRAVEAIRAGYVPNALELQKRLSAQRRHAVVEPWDVLNWQEQVLQPRGAEIPRLVRKWVPQFTAPPERDLQRQPPAPAYNVPESMV</sequence>
<feature type="region of interest" description="Disordered" evidence="1">
    <location>
        <begin position="1"/>
        <end position="34"/>
    </location>
</feature>
<keyword evidence="3" id="KW-1185">Reference proteome</keyword>
<organism evidence="2 3">
    <name type="scientific">Diatrype stigma</name>
    <dbReference type="NCBI Taxonomy" id="117547"/>
    <lineage>
        <taxon>Eukaryota</taxon>
        <taxon>Fungi</taxon>
        <taxon>Dikarya</taxon>
        <taxon>Ascomycota</taxon>
        <taxon>Pezizomycotina</taxon>
        <taxon>Sordariomycetes</taxon>
        <taxon>Xylariomycetidae</taxon>
        <taxon>Xylariales</taxon>
        <taxon>Diatrypaceae</taxon>
        <taxon>Diatrype</taxon>
    </lineage>
</organism>
<feature type="compositionally biased region" description="Low complexity" evidence="1">
    <location>
        <begin position="1"/>
        <end position="17"/>
    </location>
</feature>
<feature type="region of interest" description="Disordered" evidence="1">
    <location>
        <begin position="879"/>
        <end position="900"/>
    </location>
</feature>
<reference evidence="2 3" key="1">
    <citation type="submission" date="2024-02" db="EMBL/GenBank/DDBJ databases">
        <title>De novo assembly and annotation of 12 fungi associated with fruit tree decline syndrome in Ontario, Canada.</title>
        <authorList>
            <person name="Sulman M."/>
            <person name="Ellouze W."/>
            <person name="Ilyukhin E."/>
        </authorList>
    </citation>
    <scope>NUCLEOTIDE SEQUENCE [LARGE SCALE GENOMIC DNA]</scope>
    <source>
        <strain evidence="2 3">M11/M66-122</strain>
    </source>
</reference>
<accession>A0AAN9UVQ8</accession>
<feature type="region of interest" description="Disordered" evidence="1">
    <location>
        <begin position="142"/>
        <end position="199"/>
    </location>
</feature>
<feature type="region of interest" description="Disordered" evidence="1">
    <location>
        <begin position="256"/>
        <end position="293"/>
    </location>
</feature>
<feature type="compositionally biased region" description="Polar residues" evidence="1">
    <location>
        <begin position="109"/>
        <end position="124"/>
    </location>
</feature>
<feature type="compositionally biased region" description="Polar residues" evidence="1">
    <location>
        <begin position="47"/>
        <end position="65"/>
    </location>
</feature>
<dbReference type="EMBL" id="JAKJXP020000015">
    <property type="protein sequence ID" value="KAK7755113.1"/>
    <property type="molecule type" value="Genomic_DNA"/>
</dbReference>
<dbReference type="Proteomes" id="UP001320420">
    <property type="component" value="Unassembled WGS sequence"/>
</dbReference>
<dbReference type="AlphaFoldDB" id="A0AAN9UVQ8"/>
<feature type="region of interest" description="Disordered" evidence="1">
    <location>
        <begin position="394"/>
        <end position="433"/>
    </location>
</feature>